<evidence type="ECO:0000256" key="1">
    <source>
        <dbReference type="ARBA" id="ARBA00022679"/>
    </source>
</evidence>
<gene>
    <name evidence="4" type="ORF">H9S92_08300</name>
</gene>
<dbReference type="GO" id="GO:0009103">
    <property type="term" value="P:lipopolysaccharide biosynthetic process"/>
    <property type="evidence" value="ECO:0007669"/>
    <property type="project" value="TreeGrafter"/>
</dbReference>
<dbReference type="PANTHER" id="PTHR46401:SF2">
    <property type="entry name" value="GLYCOSYLTRANSFERASE WBBK-RELATED"/>
    <property type="match status" value="1"/>
</dbReference>
<evidence type="ECO:0000313" key="4">
    <source>
        <dbReference type="EMBL" id="MBC6994159.1"/>
    </source>
</evidence>
<protein>
    <submittedName>
        <fullName evidence="4">Glycosyltransferase</fullName>
    </submittedName>
</protein>
<proteinExistence type="predicted"/>
<dbReference type="InterPro" id="IPR001296">
    <property type="entry name" value="Glyco_trans_1"/>
</dbReference>
<evidence type="ECO:0000259" key="2">
    <source>
        <dbReference type="Pfam" id="PF00534"/>
    </source>
</evidence>
<dbReference type="EMBL" id="JACSIT010000091">
    <property type="protein sequence ID" value="MBC6994159.1"/>
    <property type="molecule type" value="Genomic_DNA"/>
</dbReference>
<dbReference type="Pfam" id="PF13439">
    <property type="entry name" value="Glyco_transf_4"/>
    <property type="match status" value="1"/>
</dbReference>
<evidence type="ECO:0000259" key="3">
    <source>
        <dbReference type="Pfam" id="PF13439"/>
    </source>
</evidence>
<dbReference type="AlphaFoldDB" id="A0A923PMS1"/>
<name>A0A923PMS1_9BACT</name>
<reference evidence="4" key="1">
    <citation type="submission" date="2020-08" db="EMBL/GenBank/DDBJ databases">
        <title>Lewinella bacteria from marine environments.</title>
        <authorList>
            <person name="Zhong Y."/>
        </authorList>
    </citation>
    <scope>NUCLEOTIDE SEQUENCE</scope>
    <source>
        <strain evidence="4">KCTC 42187</strain>
    </source>
</reference>
<sequence length="368" mass="41588">MRIINLVDSLAKINFGVWNAAIATVEKLYRTHGVKSVLVGPNDDSFTCPEIVGLENYHPSDFSLNGVLKIIKDLNMNPAEDIVVSHGCWRYPTRWGKRLKEKGFVWIAVPHGMLEPYCLQKRWLIKKIYFGLLERPALSFSDLIRAVSQPEMDRLKEIIPRVDVRRIPNCVEVNDKKIVSNKYRVPVTLLYLGRLHFQKNPVKLVEAWKESKLYCNPSYRLVLAGPDQGELAKIENLFPQSDWGNIAYVGPVYGEEKSALMESAAFFALPSENEGLPTSVLEAMQYGCVSLLSKGCNLPDAIKTGVAFSLSTDVDIMTKELELFLQTSEETLLDMGRDAVEFVNTTYSTEVVAAEQYISYERLLKQSL</sequence>
<organism evidence="4 5">
    <name type="scientific">Neolewinella lacunae</name>
    <dbReference type="NCBI Taxonomy" id="1517758"/>
    <lineage>
        <taxon>Bacteria</taxon>
        <taxon>Pseudomonadati</taxon>
        <taxon>Bacteroidota</taxon>
        <taxon>Saprospiria</taxon>
        <taxon>Saprospirales</taxon>
        <taxon>Lewinellaceae</taxon>
        <taxon>Neolewinella</taxon>
    </lineage>
</organism>
<comment type="caution">
    <text evidence="4">The sequence shown here is derived from an EMBL/GenBank/DDBJ whole genome shotgun (WGS) entry which is preliminary data.</text>
</comment>
<dbReference type="RefSeq" id="WP_187466245.1">
    <property type="nucleotide sequence ID" value="NZ_JACSIT010000091.1"/>
</dbReference>
<evidence type="ECO:0000313" key="5">
    <source>
        <dbReference type="Proteomes" id="UP000650081"/>
    </source>
</evidence>
<dbReference type="Pfam" id="PF00534">
    <property type="entry name" value="Glycos_transf_1"/>
    <property type="match status" value="1"/>
</dbReference>
<dbReference type="PANTHER" id="PTHR46401">
    <property type="entry name" value="GLYCOSYLTRANSFERASE WBBK-RELATED"/>
    <property type="match status" value="1"/>
</dbReference>
<dbReference type="Gene3D" id="3.40.50.2000">
    <property type="entry name" value="Glycogen Phosphorylase B"/>
    <property type="match status" value="2"/>
</dbReference>
<dbReference type="GO" id="GO:0016757">
    <property type="term" value="F:glycosyltransferase activity"/>
    <property type="evidence" value="ECO:0007669"/>
    <property type="project" value="InterPro"/>
</dbReference>
<feature type="domain" description="Glycosyltransferase subfamily 4-like N-terminal" evidence="3">
    <location>
        <begin position="79"/>
        <end position="173"/>
    </location>
</feature>
<keyword evidence="1" id="KW-0808">Transferase</keyword>
<feature type="domain" description="Glycosyl transferase family 1" evidence="2">
    <location>
        <begin position="180"/>
        <end position="331"/>
    </location>
</feature>
<accession>A0A923PMS1</accession>
<dbReference type="InterPro" id="IPR028098">
    <property type="entry name" value="Glyco_trans_4-like_N"/>
</dbReference>
<dbReference type="SUPFAM" id="SSF53756">
    <property type="entry name" value="UDP-Glycosyltransferase/glycogen phosphorylase"/>
    <property type="match status" value="1"/>
</dbReference>
<dbReference type="Proteomes" id="UP000650081">
    <property type="component" value="Unassembled WGS sequence"/>
</dbReference>
<keyword evidence="5" id="KW-1185">Reference proteome</keyword>